<keyword evidence="2" id="KW-1185">Reference proteome</keyword>
<evidence type="ECO:0000313" key="2">
    <source>
        <dbReference type="Proteomes" id="UP000651482"/>
    </source>
</evidence>
<name>A0A926D9P4_9FIRM</name>
<dbReference type="RefSeq" id="WP_249319677.1">
    <property type="nucleotide sequence ID" value="NZ_JACRSN010000011.1"/>
</dbReference>
<dbReference type="InterPro" id="IPR038471">
    <property type="entry name" value="MecA_C_sf"/>
</dbReference>
<organism evidence="1 2">
    <name type="scientific">Yeguia hominis</name>
    <dbReference type="NCBI Taxonomy" id="2763662"/>
    <lineage>
        <taxon>Bacteria</taxon>
        <taxon>Bacillati</taxon>
        <taxon>Bacillota</taxon>
        <taxon>Clostridia</taxon>
        <taxon>Eubacteriales</taxon>
        <taxon>Yeguiaceae</taxon>
        <taxon>Yeguia</taxon>
    </lineage>
</organism>
<dbReference type="Proteomes" id="UP000651482">
    <property type="component" value="Unassembled WGS sequence"/>
</dbReference>
<dbReference type="AlphaFoldDB" id="A0A926D9P4"/>
<reference evidence="1" key="1">
    <citation type="submission" date="2020-08" db="EMBL/GenBank/DDBJ databases">
        <title>Genome public.</title>
        <authorList>
            <person name="Liu C."/>
            <person name="Sun Q."/>
        </authorList>
    </citation>
    <scope>NUCLEOTIDE SEQUENCE</scope>
    <source>
        <strain evidence="1">NSJ-40</strain>
    </source>
</reference>
<accession>A0A926D9P4</accession>
<dbReference type="Gene3D" id="3.30.70.1950">
    <property type="match status" value="1"/>
</dbReference>
<gene>
    <name evidence="1" type="ORF">IAG03_08445</name>
</gene>
<protein>
    <submittedName>
        <fullName evidence="1">Adaptor protein MecA</fullName>
    </submittedName>
</protein>
<sequence>MKIKSIDPTHLLVVLSPTETDSLGIHPETQWQNLHTRLTVAKIFAAACDRASFSAGHGEITIRISTSHDGETLLLFSTSPRRQYRIKGVAGPLIYRFRTIDDLLDAAKRLLRAGLTSKASLFSDRDTFCLIISPRYIRRVKTALLLGEYGTLCGKGRAAASLLREHGRLLSSNFLDALAPYFSTVR</sequence>
<dbReference type="EMBL" id="JACRSN010000011">
    <property type="protein sequence ID" value="MBC8534028.1"/>
    <property type="molecule type" value="Genomic_DNA"/>
</dbReference>
<evidence type="ECO:0000313" key="1">
    <source>
        <dbReference type="EMBL" id="MBC8534028.1"/>
    </source>
</evidence>
<comment type="caution">
    <text evidence="1">The sequence shown here is derived from an EMBL/GenBank/DDBJ whole genome shotgun (WGS) entry which is preliminary data.</text>
</comment>
<proteinExistence type="predicted"/>